<dbReference type="GO" id="GO:0016787">
    <property type="term" value="F:hydrolase activity"/>
    <property type="evidence" value="ECO:0007669"/>
    <property type="project" value="UniProtKB-KW"/>
</dbReference>
<evidence type="ECO:0000313" key="4">
    <source>
        <dbReference type="Proteomes" id="UP000304947"/>
    </source>
</evidence>
<dbReference type="InterPro" id="IPR050300">
    <property type="entry name" value="GDXG_lipolytic_enzyme"/>
</dbReference>
<dbReference type="PANTHER" id="PTHR48081">
    <property type="entry name" value="AB HYDROLASE SUPERFAMILY PROTEIN C4A8.06C"/>
    <property type="match status" value="1"/>
</dbReference>
<dbReference type="InterPro" id="IPR029058">
    <property type="entry name" value="AB_hydrolase_fold"/>
</dbReference>
<evidence type="ECO:0000256" key="1">
    <source>
        <dbReference type="ARBA" id="ARBA00022801"/>
    </source>
</evidence>
<dbReference type="EMBL" id="QZBU01004297">
    <property type="protein sequence ID" value="TIA12167.1"/>
    <property type="molecule type" value="Genomic_DNA"/>
</dbReference>
<evidence type="ECO:0000259" key="2">
    <source>
        <dbReference type="Pfam" id="PF07859"/>
    </source>
</evidence>
<gene>
    <name evidence="3" type="ORF">D6C83_08457</name>
</gene>
<comment type="caution">
    <text evidence="3">The sequence shown here is derived from an EMBL/GenBank/DDBJ whole genome shotgun (WGS) entry which is preliminary data.</text>
</comment>
<accession>A0A4T0ESA9</accession>
<dbReference type="Proteomes" id="UP000304947">
    <property type="component" value="Unassembled WGS sequence"/>
</dbReference>
<keyword evidence="1" id="KW-0378">Hydrolase</keyword>
<dbReference type="SUPFAM" id="SSF53474">
    <property type="entry name" value="alpha/beta-Hydrolases"/>
    <property type="match status" value="1"/>
</dbReference>
<organism evidence="3 4">
    <name type="scientific">Aureobasidium pullulans</name>
    <name type="common">Black yeast</name>
    <name type="synonym">Pullularia pullulans</name>
    <dbReference type="NCBI Taxonomy" id="5580"/>
    <lineage>
        <taxon>Eukaryota</taxon>
        <taxon>Fungi</taxon>
        <taxon>Dikarya</taxon>
        <taxon>Ascomycota</taxon>
        <taxon>Pezizomycotina</taxon>
        <taxon>Dothideomycetes</taxon>
        <taxon>Dothideomycetidae</taxon>
        <taxon>Dothideales</taxon>
        <taxon>Saccotheciaceae</taxon>
        <taxon>Aureobasidium</taxon>
    </lineage>
</organism>
<reference evidence="3 4" key="1">
    <citation type="submission" date="2018-10" db="EMBL/GenBank/DDBJ databases">
        <title>Fifty Aureobasidium pullulans genomes reveal a recombining polyextremotolerant generalist.</title>
        <authorList>
            <person name="Gostincar C."/>
            <person name="Turk M."/>
            <person name="Zajc J."/>
            <person name="Gunde-Cimerman N."/>
        </authorList>
    </citation>
    <scope>NUCLEOTIDE SEQUENCE [LARGE SCALE GENOMIC DNA]</scope>
    <source>
        <strain evidence="3 4">EXF-3380</strain>
    </source>
</reference>
<proteinExistence type="predicted"/>
<name>A0A4T0ESA9_AURPU</name>
<dbReference type="AlphaFoldDB" id="A0A4T0ESA9"/>
<dbReference type="Gene3D" id="3.40.50.1820">
    <property type="entry name" value="alpha/beta hydrolase"/>
    <property type="match status" value="1"/>
</dbReference>
<protein>
    <recommendedName>
        <fullName evidence="2">Alpha/beta hydrolase fold-3 domain-containing protein</fullName>
    </recommendedName>
</protein>
<dbReference type="InterPro" id="IPR013094">
    <property type="entry name" value="AB_hydrolase_3"/>
</dbReference>
<feature type="domain" description="Alpha/beta hydrolase fold-3" evidence="2">
    <location>
        <begin position="132"/>
        <end position="336"/>
    </location>
</feature>
<dbReference type="Pfam" id="PF07859">
    <property type="entry name" value="Abhydrolase_3"/>
    <property type="match status" value="1"/>
</dbReference>
<evidence type="ECO:0000313" key="3">
    <source>
        <dbReference type="EMBL" id="TIA12167.1"/>
    </source>
</evidence>
<sequence length="363" mass="39564">MSHSSCPKCGATISGGKSCGSCGAVCFFCQTSSLKSDIPTTGTRSQLHPEIQTFLKDHLKLHLGGQEDFHDERNHHLEVFGIHNLPKDKIHPIGEVEFTAVRGPHGTIPVRVLYPKSGEDKRKNGEAAALDGGGYTVGSVDEFENGLRLLAEESGVQVYGVDYRLAPEYRFPIQLDEYSAVIDWLQGEGGKARGVHPSKVMGGGDSAGGNMTAATTLRRADKNQTPLAAQIMLYPEARVPFDTPAAVENNSGYYLECNGIFSFADHYLPRGTPPSNRYISPGMQDISKLGGQPPAAIYTSGFDPLRDVGVEYAHKLKQAKNEVVWHHYEDMTHGFLQMTAWSDKAISCVKDIAMDVKKFGYGS</sequence>
<dbReference type="PANTHER" id="PTHR48081:SF8">
    <property type="entry name" value="ALPHA_BETA HYDROLASE FOLD-3 DOMAIN-CONTAINING PROTEIN-RELATED"/>
    <property type="match status" value="1"/>
</dbReference>